<dbReference type="GO" id="GO:0008239">
    <property type="term" value="F:dipeptidyl-peptidase activity"/>
    <property type="evidence" value="ECO:0007669"/>
    <property type="project" value="InterPro"/>
</dbReference>
<keyword evidence="1" id="KW-0378">Hydrolase</keyword>
<dbReference type="Gene3D" id="1.10.3020.10">
    <property type="entry name" value="alpha-amino acid ester hydrolase ( Helical cap domain)"/>
    <property type="match status" value="1"/>
</dbReference>
<evidence type="ECO:0000313" key="3">
    <source>
        <dbReference type="EMBL" id="SHF65455.1"/>
    </source>
</evidence>
<dbReference type="Pfam" id="PF02129">
    <property type="entry name" value="Peptidase_S15"/>
    <property type="match status" value="1"/>
</dbReference>
<accession>A0A1M5DEV8</accession>
<evidence type="ECO:0000256" key="1">
    <source>
        <dbReference type="ARBA" id="ARBA00022801"/>
    </source>
</evidence>
<dbReference type="InterPro" id="IPR013736">
    <property type="entry name" value="Xaa-Pro_dipept_C"/>
</dbReference>
<dbReference type="SMART" id="SM00939">
    <property type="entry name" value="PepX_C"/>
    <property type="match status" value="1"/>
</dbReference>
<gene>
    <name evidence="3" type="ORF">SAMN02745148_03210</name>
</gene>
<dbReference type="SUPFAM" id="SSF53474">
    <property type="entry name" value="alpha/beta-Hydrolases"/>
    <property type="match status" value="1"/>
</dbReference>
<protein>
    <recommendedName>
        <fullName evidence="2">Xaa-Pro dipeptidyl-peptidase C-terminal domain-containing protein</fullName>
    </recommendedName>
</protein>
<dbReference type="Gene3D" id="3.40.50.1820">
    <property type="entry name" value="alpha/beta hydrolase"/>
    <property type="match status" value="1"/>
</dbReference>
<dbReference type="InterPro" id="IPR029058">
    <property type="entry name" value="AB_hydrolase_fold"/>
</dbReference>
<dbReference type="Pfam" id="PF08530">
    <property type="entry name" value="PepX_C"/>
    <property type="match status" value="1"/>
</dbReference>
<dbReference type="RefSeq" id="WP_072824696.1">
    <property type="nucleotide sequence ID" value="NZ_FQUJ01000017.1"/>
</dbReference>
<dbReference type="InterPro" id="IPR000383">
    <property type="entry name" value="Xaa-Pro-like_dom"/>
</dbReference>
<reference evidence="3 4" key="1">
    <citation type="submission" date="2016-11" db="EMBL/GenBank/DDBJ databases">
        <authorList>
            <person name="Jaros S."/>
            <person name="Januszkiewicz K."/>
            <person name="Wedrychowicz H."/>
        </authorList>
    </citation>
    <scope>NUCLEOTIDE SEQUENCE [LARGE SCALE GENOMIC DNA]</scope>
    <source>
        <strain evidence="3 4">DSM 19980</strain>
    </source>
</reference>
<evidence type="ECO:0000259" key="2">
    <source>
        <dbReference type="SMART" id="SM00939"/>
    </source>
</evidence>
<dbReference type="InterPro" id="IPR050585">
    <property type="entry name" value="Xaa-Pro_dipeptidyl-ppase/CocE"/>
</dbReference>
<dbReference type="PANTHER" id="PTHR43056">
    <property type="entry name" value="PEPTIDASE S9 PROLYL OLIGOPEPTIDASE"/>
    <property type="match status" value="1"/>
</dbReference>
<evidence type="ECO:0000313" key="4">
    <source>
        <dbReference type="Proteomes" id="UP000184346"/>
    </source>
</evidence>
<dbReference type="STRING" id="1121942.SAMN02745148_03210"/>
<dbReference type="Proteomes" id="UP000184346">
    <property type="component" value="Unassembled WGS sequence"/>
</dbReference>
<dbReference type="AlphaFoldDB" id="A0A1M5DEV8"/>
<sequence length="680" mass="76761">MRIVSEFPRQVIEEETWITLADGCRLAARIWRPADAERDPVPAILEYLPYRKRDLTALRDAQTHPYWAGHGYAGVRVDIRGSGESDGVLTDEYLQQELDDGVEILRWLGEQPWCTGDVGMVGISWGGFNGLQIAALQPPELKAVITLCSTDDRYADDIHHMGGCLLGDNLSWASTMFDGNACPPDPALVGERWREMWLERLDGSGLWLATWLEHQRRDAYWKHGSVCEDFSRIQCPVYAISGWADGYCNAVFRLLDGLEVPRKGLVGPWAHKYPHLGVPGPAIGFLQESLRWWDQWLKGKETGIMDEPMLRVWMQDSVPPSARYDSRPGRWVSEPSWPSQRITAQAFRLTSGHDLLPEAAEAPAMQPADDVPLTIRSPLSVGLYAGKWCSYNAPPDLPHDQRDEDGGSLIFQTARLEEAIEICGQPEVELDIEADQPVAMVALRLSDIAEDDKATRVSYGLLNLTHRDSDEFPGALEPGKRYRVRVKLKHIAQQFAAGHAIRLSLSTSYWPLAWPAPEPVKLTIHPAASRLLLPCRTPQPEEEAALPDFGEPEGAPALARTLIQPSQEEWRVIRDLANDRTTLEVINDEGSYRLDDIDLTIAVRVTERYSYAYGNYDSLSGWTEWKRTFRRGDWQVHTVTRTLMTSNAESFRLRATLDAYEGEARIFAKTWDEEIPRDLV</sequence>
<name>A0A1M5DEV8_9GAMM</name>
<keyword evidence="4" id="KW-1185">Reference proteome</keyword>
<dbReference type="NCBIfam" id="TIGR00976">
    <property type="entry name" value="CocE_NonD"/>
    <property type="match status" value="1"/>
</dbReference>
<dbReference type="Gene3D" id="2.60.120.260">
    <property type="entry name" value="Galactose-binding domain-like"/>
    <property type="match status" value="1"/>
</dbReference>
<dbReference type="InterPro" id="IPR008979">
    <property type="entry name" value="Galactose-bd-like_sf"/>
</dbReference>
<feature type="domain" description="Xaa-Pro dipeptidyl-peptidase C-terminal" evidence="2">
    <location>
        <begin position="290"/>
        <end position="547"/>
    </location>
</feature>
<dbReference type="EMBL" id="FQUJ01000017">
    <property type="protein sequence ID" value="SHF65455.1"/>
    <property type="molecule type" value="Genomic_DNA"/>
</dbReference>
<dbReference type="SUPFAM" id="SSF49785">
    <property type="entry name" value="Galactose-binding domain-like"/>
    <property type="match status" value="1"/>
</dbReference>
<dbReference type="PANTHER" id="PTHR43056:SF10">
    <property type="entry name" value="COCE_NOND FAMILY, PUTATIVE (AFU_ORTHOLOGUE AFUA_7G00600)-RELATED"/>
    <property type="match status" value="1"/>
</dbReference>
<organism evidence="3 4">
    <name type="scientific">Modicisalibacter ilicicola DSM 19980</name>
    <dbReference type="NCBI Taxonomy" id="1121942"/>
    <lineage>
        <taxon>Bacteria</taxon>
        <taxon>Pseudomonadati</taxon>
        <taxon>Pseudomonadota</taxon>
        <taxon>Gammaproteobacteria</taxon>
        <taxon>Oceanospirillales</taxon>
        <taxon>Halomonadaceae</taxon>
        <taxon>Modicisalibacter</taxon>
    </lineage>
</organism>
<proteinExistence type="predicted"/>
<dbReference type="InterPro" id="IPR005674">
    <property type="entry name" value="CocE/Ser_esterase"/>
</dbReference>
<dbReference type="OrthoDB" id="9806163at2"/>